<feature type="domain" description="NADH:quinone oxidoreductase/Mrp antiporter transmembrane" evidence="18">
    <location>
        <begin position="104"/>
        <end position="388"/>
    </location>
</feature>
<feature type="transmembrane region" description="Helical" evidence="17">
    <location>
        <begin position="54"/>
        <end position="72"/>
    </location>
</feature>
<dbReference type="GO" id="GO:0015990">
    <property type="term" value="P:electron transport coupled proton transport"/>
    <property type="evidence" value="ECO:0007669"/>
    <property type="project" value="TreeGrafter"/>
</dbReference>
<feature type="domain" description="NADH:ubiquinone oxidoreductase chain 4 N-terminal" evidence="19">
    <location>
        <begin position="1"/>
        <end position="100"/>
    </location>
</feature>
<feature type="transmembrane region" description="Helical" evidence="17">
    <location>
        <begin position="272"/>
        <end position="295"/>
    </location>
</feature>
<reference evidence="20" key="1">
    <citation type="submission" date="2021-05" db="EMBL/GenBank/DDBJ databases">
        <title>Mitochondrial genomes within bark lice (Insecta: Psocodea: Psocomorpha) reveal novel gene rearrangements containing phylogenetic signal.</title>
        <authorList>
            <person name="Saenz Manchola O.F."/>
            <person name="Virrueta Herrera S."/>
            <person name="D'alessio L.M."/>
            <person name="Yoshizawa K."/>
            <person name="Garcia Aldrete A.N."/>
            <person name="Johnson K.P."/>
        </authorList>
    </citation>
    <scope>NUCLEOTIDE SEQUENCE</scope>
</reference>
<comment type="similarity">
    <text evidence="3 17">Belongs to the complex I subunit 4 family.</text>
</comment>
<evidence type="ECO:0000256" key="9">
    <source>
        <dbReference type="ARBA" id="ARBA00022967"/>
    </source>
</evidence>
<evidence type="ECO:0000256" key="15">
    <source>
        <dbReference type="ARBA" id="ARBA00023136"/>
    </source>
</evidence>
<geneLocation type="mitochondrion" evidence="20"/>
<name>A0A8K1ZFT1_9NEOP</name>
<dbReference type="GO" id="GO:0031966">
    <property type="term" value="C:mitochondrial membrane"/>
    <property type="evidence" value="ECO:0007669"/>
    <property type="project" value="UniProtKB-SubCell"/>
</dbReference>
<dbReference type="InterPro" id="IPR001750">
    <property type="entry name" value="ND/Mrp_TM"/>
</dbReference>
<feature type="transmembrane region" description="Helical" evidence="17">
    <location>
        <begin position="84"/>
        <end position="103"/>
    </location>
</feature>
<dbReference type="EC" id="7.1.1.2" evidence="4 17"/>
<keyword evidence="10 17" id="KW-0249">Electron transport</keyword>
<evidence type="ECO:0000259" key="18">
    <source>
        <dbReference type="Pfam" id="PF00361"/>
    </source>
</evidence>
<evidence type="ECO:0000256" key="11">
    <source>
        <dbReference type="ARBA" id="ARBA00022989"/>
    </source>
</evidence>
<evidence type="ECO:0000256" key="16">
    <source>
        <dbReference type="ARBA" id="ARBA00049551"/>
    </source>
</evidence>
<comment type="subcellular location">
    <subcellularLocation>
        <location evidence="2 17">Mitochondrion membrane</location>
        <topology evidence="2 17">Multi-pass membrane protein</topology>
    </subcellularLocation>
</comment>
<dbReference type="EMBL" id="MZ274198">
    <property type="protein sequence ID" value="UGS80381.1"/>
    <property type="molecule type" value="Genomic_DNA"/>
</dbReference>
<feature type="transmembrane region" description="Helical" evidence="17">
    <location>
        <begin position="141"/>
        <end position="161"/>
    </location>
</feature>
<keyword evidence="6 17" id="KW-0813">Transport</keyword>
<dbReference type="InterPro" id="IPR003918">
    <property type="entry name" value="NADH_UbQ_OxRdtase"/>
</dbReference>
<sequence>MLKFGMMILFMIPYIFCEWEILQSLFMLLTVFFIFELGVFEFFESLSYFGGLDLMSYTLILLTLWICFLMILSSETIMKNKFFSNQFLFMLLLLMLFLLMSFYSMNVFMFYIMFEASLIPTFFLILGWGYQSERLQASVYLLMYTLIFSLPLMIMIFYIFFDLGTVSMMFGMEFMEKKINLLMFIMTYFAFLVKLPLFSLHLWLPKAHVEAPVSGSMILAGVLLKLGGYGIIRVSKMLYKNMIHYSTYFIIISLVGGVLISLNCLRQSDLKLLIAYSSVSHMGVMLSGLFTFSYWGLSSALVIMLSHGLCSSGLFFLTNVCYERLGSRSMLFVKGMIHFMPKMSLWWFFFCCMNMAAPPSLNLLGEIAAINSLVNWSWLTMFSLGLMGFFVAGYSLYLFSFSQHGKIGTSIFSFCSNTLREFLIVFLHWIPLNILILFSEIFFCWI</sequence>
<dbReference type="InterPro" id="IPR000260">
    <property type="entry name" value="NADH4_N"/>
</dbReference>
<feature type="transmembrane region" description="Helical" evidence="17">
    <location>
        <begin position="12"/>
        <end position="34"/>
    </location>
</feature>
<keyword evidence="8 17" id="KW-0812">Transmembrane</keyword>
<dbReference type="PANTHER" id="PTHR43507">
    <property type="entry name" value="NADH-UBIQUINONE OXIDOREDUCTASE CHAIN 4"/>
    <property type="match status" value="1"/>
</dbReference>
<evidence type="ECO:0000256" key="1">
    <source>
        <dbReference type="ARBA" id="ARBA00003257"/>
    </source>
</evidence>
<feature type="transmembrane region" description="Helical" evidence="17">
    <location>
        <begin position="109"/>
        <end position="129"/>
    </location>
</feature>
<dbReference type="GO" id="GO:0042773">
    <property type="term" value="P:ATP synthesis coupled electron transport"/>
    <property type="evidence" value="ECO:0007669"/>
    <property type="project" value="InterPro"/>
</dbReference>
<keyword evidence="13 17" id="KW-0830">Ubiquinone</keyword>
<dbReference type="Pfam" id="PF01059">
    <property type="entry name" value="Oxidored_q5_N"/>
    <property type="match status" value="1"/>
</dbReference>
<keyword evidence="7 17" id="KW-0679">Respiratory chain</keyword>
<feature type="transmembrane region" description="Helical" evidence="17">
    <location>
        <begin position="211"/>
        <end position="231"/>
    </location>
</feature>
<dbReference type="GO" id="GO:0008137">
    <property type="term" value="F:NADH dehydrogenase (ubiquinone) activity"/>
    <property type="evidence" value="ECO:0007669"/>
    <property type="project" value="UniProtKB-UniRule"/>
</dbReference>
<dbReference type="GO" id="GO:0048039">
    <property type="term" value="F:ubiquinone binding"/>
    <property type="evidence" value="ECO:0007669"/>
    <property type="project" value="TreeGrafter"/>
</dbReference>
<dbReference type="GO" id="GO:0003954">
    <property type="term" value="F:NADH dehydrogenase activity"/>
    <property type="evidence" value="ECO:0007669"/>
    <property type="project" value="TreeGrafter"/>
</dbReference>
<proteinExistence type="inferred from homology"/>
<evidence type="ECO:0000256" key="2">
    <source>
        <dbReference type="ARBA" id="ARBA00004225"/>
    </source>
</evidence>
<feature type="transmembrane region" description="Helical" evidence="17">
    <location>
        <begin position="181"/>
        <end position="204"/>
    </location>
</feature>
<organism evidence="20">
    <name type="scientific">Lachesilla pedicularia</name>
    <dbReference type="NCBI Taxonomy" id="1897924"/>
    <lineage>
        <taxon>Eukaryota</taxon>
        <taxon>Metazoa</taxon>
        <taxon>Ecdysozoa</taxon>
        <taxon>Arthropoda</taxon>
        <taxon>Hexapoda</taxon>
        <taxon>Insecta</taxon>
        <taxon>Pterygota</taxon>
        <taxon>Neoptera</taxon>
        <taxon>Paraneoptera</taxon>
        <taxon>Psocodea</taxon>
        <taxon>Psocomorpha</taxon>
        <taxon>Homilopsocidea</taxon>
        <taxon>Lachesilloidea</taxon>
        <taxon>Lachesillidae</taxon>
        <taxon>Lachesilla</taxon>
    </lineage>
</organism>
<keyword evidence="12 17" id="KW-0520">NAD</keyword>
<accession>A0A8K1ZFT1</accession>
<comment type="function">
    <text evidence="1">Core subunit of the mitochondrial membrane respiratory chain NADH dehydrogenase (Complex I) that is believed to belong to the minimal assembly required for catalysis. Complex I functions in the transfer of electrons from NADH to the respiratory chain. The immediate electron acceptor for the enzyme is believed to be ubiquinone.</text>
</comment>
<keyword evidence="9" id="KW-1278">Translocase</keyword>
<comment type="function">
    <text evidence="17">Core subunit of the mitochondrial membrane respiratory chain NADH dehydrogenase (Complex I) which catalyzes electron transfer from NADH through the respiratory chain, using ubiquinone as an electron acceptor. Essential for the catalytic activity and assembly of complex I.</text>
</comment>
<evidence type="ECO:0000256" key="4">
    <source>
        <dbReference type="ARBA" id="ARBA00012944"/>
    </source>
</evidence>
<keyword evidence="11 17" id="KW-1133">Transmembrane helix</keyword>
<dbReference type="PRINTS" id="PR01437">
    <property type="entry name" value="NUOXDRDTASE4"/>
</dbReference>
<keyword evidence="15 17" id="KW-0472">Membrane</keyword>
<evidence type="ECO:0000256" key="14">
    <source>
        <dbReference type="ARBA" id="ARBA00023128"/>
    </source>
</evidence>
<evidence type="ECO:0000256" key="5">
    <source>
        <dbReference type="ARBA" id="ARBA00021006"/>
    </source>
</evidence>
<evidence type="ECO:0000256" key="3">
    <source>
        <dbReference type="ARBA" id="ARBA00009025"/>
    </source>
</evidence>
<evidence type="ECO:0000256" key="8">
    <source>
        <dbReference type="ARBA" id="ARBA00022692"/>
    </source>
</evidence>
<evidence type="ECO:0000313" key="20">
    <source>
        <dbReference type="EMBL" id="UGS80381.1"/>
    </source>
</evidence>
<gene>
    <name evidence="20" type="primary">ND4</name>
</gene>
<evidence type="ECO:0000256" key="6">
    <source>
        <dbReference type="ARBA" id="ARBA00022448"/>
    </source>
</evidence>
<evidence type="ECO:0000259" key="19">
    <source>
        <dbReference type="Pfam" id="PF01059"/>
    </source>
</evidence>
<evidence type="ECO:0000256" key="13">
    <source>
        <dbReference type="ARBA" id="ARBA00023075"/>
    </source>
</evidence>
<feature type="transmembrane region" description="Helical" evidence="17">
    <location>
        <begin position="343"/>
        <end position="364"/>
    </location>
</feature>
<evidence type="ECO:0000256" key="7">
    <source>
        <dbReference type="ARBA" id="ARBA00022660"/>
    </source>
</evidence>
<dbReference type="AlphaFoldDB" id="A0A8K1ZFT1"/>
<evidence type="ECO:0000256" key="17">
    <source>
        <dbReference type="RuleBase" id="RU003297"/>
    </source>
</evidence>
<comment type="catalytic activity">
    <reaction evidence="16 17">
        <text>a ubiquinone + NADH + 5 H(+)(in) = a ubiquinol + NAD(+) + 4 H(+)(out)</text>
        <dbReference type="Rhea" id="RHEA:29091"/>
        <dbReference type="Rhea" id="RHEA-COMP:9565"/>
        <dbReference type="Rhea" id="RHEA-COMP:9566"/>
        <dbReference type="ChEBI" id="CHEBI:15378"/>
        <dbReference type="ChEBI" id="CHEBI:16389"/>
        <dbReference type="ChEBI" id="CHEBI:17976"/>
        <dbReference type="ChEBI" id="CHEBI:57540"/>
        <dbReference type="ChEBI" id="CHEBI:57945"/>
        <dbReference type="EC" id="7.1.1.2"/>
    </reaction>
</comment>
<feature type="transmembrane region" description="Helical" evidence="17">
    <location>
        <begin position="376"/>
        <end position="401"/>
    </location>
</feature>
<evidence type="ECO:0000256" key="12">
    <source>
        <dbReference type="ARBA" id="ARBA00023027"/>
    </source>
</evidence>
<evidence type="ECO:0000256" key="10">
    <source>
        <dbReference type="ARBA" id="ARBA00022982"/>
    </source>
</evidence>
<dbReference type="Pfam" id="PF00361">
    <property type="entry name" value="Proton_antipo_M"/>
    <property type="match status" value="1"/>
</dbReference>
<protein>
    <recommendedName>
        <fullName evidence="5 17">NADH-ubiquinone oxidoreductase chain 4</fullName>
        <ecNumber evidence="4 17">7.1.1.2</ecNumber>
    </recommendedName>
</protein>
<feature type="transmembrane region" description="Helical" evidence="17">
    <location>
        <begin position="301"/>
        <end position="322"/>
    </location>
</feature>
<keyword evidence="14 17" id="KW-0496">Mitochondrion</keyword>
<feature type="transmembrane region" description="Helical" evidence="17">
    <location>
        <begin position="243"/>
        <end position="265"/>
    </location>
</feature>
<dbReference type="PANTHER" id="PTHR43507:SF20">
    <property type="entry name" value="NADH-UBIQUINONE OXIDOREDUCTASE CHAIN 4"/>
    <property type="match status" value="1"/>
</dbReference>
<feature type="transmembrane region" description="Helical" evidence="17">
    <location>
        <begin position="422"/>
        <end position="443"/>
    </location>
</feature>